<keyword evidence="4" id="KW-1185">Reference proteome</keyword>
<dbReference type="OrthoDB" id="108903at2"/>
<dbReference type="GO" id="GO:0004252">
    <property type="term" value="F:serine-type endopeptidase activity"/>
    <property type="evidence" value="ECO:0007669"/>
    <property type="project" value="TreeGrafter"/>
</dbReference>
<dbReference type="PANTHER" id="PTHR42776">
    <property type="entry name" value="SERINE PEPTIDASE S9 FAMILY MEMBER"/>
    <property type="match status" value="1"/>
</dbReference>
<name>A0A504JE34_9FLAO</name>
<dbReference type="Proteomes" id="UP000315540">
    <property type="component" value="Unassembled WGS sequence"/>
</dbReference>
<dbReference type="GO" id="GO:0006508">
    <property type="term" value="P:proteolysis"/>
    <property type="evidence" value="ECO:0007669"/>
    <property type="project" value="InterPro"/>
</dbReference>
<proteinExistence type="predicted"/>
<dbReference type="EMBL" id="VFWZ01000003">
    <property type="protein sequence ID" value="TPN85863.1"/>
    <property type="molecule type" value="Genomic_DNA"/>
</dbReference>
<dbReference type="AlphaFoldDB" id="A0A504JE34"/>
<evidence type="ECO:0000313" key="4">
    <source>
        <dbReference type="Proteomes" id="UP000315540"/>
    </source>
</evidence>
<dbReference type="SUPFAM" id="SSF53474">
    <property type="entry name" value="alpha/beta-Hydrolases"/>
    <property type="match status" value="1"/>
</dbReference>
<reference evidence="3 4" key="1">
    <citation type="submission" date="2019-06" db="EMBL/GenBank/DDBJ databases">
        <authorList>
            <person name="Meng X."/>
        </authorList>
    </citation>
    <scope>NUCLEOTIDE SEQUENCE [LARGE SCALE GENOMIC DNA]</scope>
    <source>
        <strain evidence="3 4">M625</strain>
    </source>
</reference>
<dbReference type="InterPro" id="IPR001375">
    <property type="entry name" value="Peptidase_S9_cat"/>
</dbReference>
<evidence type="ECO:0000256" key="1">
    <source>
        <dbReference type="ARBA" id="ARBA00022801"/>
    </source>
</evidence>
<sequence>MQNTTLMKLRILTIVYVCCFGHYFAYAQDGKIIEKERMTLSETTIEKIQKADSELALVLKKIEFYRITYLSDDLKIKGFIAKPRGTGNFPCIISNRGGSGEFGKWNEIGVGYFLGKLASWGYVVVASQYRGNDGSEGQDEIGGKDINDVLSLVNTLTEIDNADTTRIGIEGASRGGMMTYLALKKSCTFKAASVLAGSANAFTHLINRPDFEENVYAKYIPDYYNNKEKELKARSAVFWADQMCKTTPILIMHGSSDWRVTASESLELVQELYKHKHPVRYMLFEGADHRLSEFRSDFFAQTKSFFDHYLKEGDELPNMELHGR</sequence>
<dbReference type="PANTHER" id="PTHR42776:SF27">
    <property type="entry name" value="DIPEPTIDYL PEPTIDASE FAMILY MEMBER 6"/>
    <property type="match status" value="1"/>
</dbReference>
<gene>
    <name evidence="3" type="ORF">FHK87_11300</name>
</gene>
<accession>A0A504JE34</accession>
<dbReference type="Pfam" id="PF00326">
    <property type="entry name" value="Peptidase_S9"/>
    <property type="match status" value="1"/>
</dbReference>
<dbReference type="Gene3D" id="3.40.50.1820">
    <property type="entry name" value="alpha/beta hydrolase"/>
    <property type="match status" value="1"/>
</dbReference>
<protein>
    <recommendedName>
        <fullName evidence="2">Peptidase S9 prolyl oligopeptidase catalytic domain-containing protein</fullName>
    </recommendedName>
</protein>
<evidence type="ECO:0000259" key="2">
    <source>
        <dbReference type="Pfam" id="PF00326"/>
    </source>
</evidence>
<organism evidence="3 4">
    <name type="scientific">Aquimarina algicola</name>
    <dbReference type="NCBI Taxonomy" id="2589995"/>
    <lineage>
        <taxon>Bacteria</taxon>
        <taxon>Pseudomonadati</taxon>
        <taxon>Bacteroidota</taxon>
        <taxon>Flavobacteriia</taxon>
        <taxon>Flavobacteriales</taxon>
        <taxon>Flavobacteriaceae</taxon>
        <taxon>Aquimarina</taxon>
    </lineage>
</organism>
<feature type="domain" description="Peptidase S9 prolyl oligopeptidase catalytic" evidence="2">
    <location>
        <begin position="117"/>
        <end position="312"/>
    </location>
</feature>
<dbReference type="InterPro" id="IPR029058">
    <property type="entry name" value="AB_hydrolase_fold"/>
</dbReference>
<evidence type="ECO:0000313" key="3">
    <source>
        <dbReference type="EMBL" id="TPN85863.1"/>
    </source>
</evidence>
<comment type="caution">
    <text evidence="3">The sequence shown here is derived from an EMBL/GenBank/DDBJ whole genome shotgun (WGS) entry which is preliminary data.</text>
</comment>
<keyword evidence="1" id="KW-0378">Hydrolase</keyword>